<dbReference type="AlphaFoldDB" id="A0A167V6T1"/>
<proteinExistence type="predicted"/>
<comment type="caution">
    <text evidence="2">The sequence shown here is derived from an EMBL/GenBank/DDBJ whole genome shotgun (WGS) entry which is preliminary data.</text>
</comment>
<feature type="signal peptide" evidence="1">
    <location>
        <begin position="1"/>
        <end position="16"/>
    </location>
</feature>
<keyword evidence="3" id="KW-1185">Reference proteome</keyword>
<evidence type="ECO:0000256" key="1">
    <source>
        <dbReference type="SAM" id="SignalP"/>
    </source>
</evidence>
<evidence type="ECO:0000313" key="3">
    <source>
        <dbReference type="Proteomes" id="UP000242877"/>
    </source>
</evidence>
<accession>A0A167V6T1</accession>
<sequence>MANIFIFFFLLQVKQPLHPGGEFYPEGRRSIAEAVVEEVVAQQQSQQQQQQQQSSGTS</sequence>
<reference evidence="2 3" key="1">
    <citation type="journal article" date="2016" name="Genome Biol. Evol.">
        <title>Divergent and convergent evolution of fungal pathogenicity.</title>
        <authorList>
            <person name="Shang Y."/>
            <person name="Xiao G."/>
            <person name="Zheng P."/>
            <person name="Cen K."/>
            <person name="Zhan S."/>
            <person name="Wang C."/>
        </authorList>
    </citation>
    <scope>NUCLEOTIDE SEQUENCE [LARGE SCALE GENOMIC DNA]</scope>
    <source>
        <strain evidence="2 3">ARSEF 7405</strain>
    </source>
</reference>
<dbReference type="EMBL" id="AZGZ01000038">
    <property type="protein sequence ID" value="KZZ87125.1"/>
    <property type="molecule type" value="Genomic_DNA"/>
</dbReference>
<keyword evidence="1" id="KW-0732">Signal</keyword>
<protein>
    <submittedName>
        <fullName evidence="2">Uncharacterized protein</fullName>
    </submittedName>
</protein>
<dbReference type="Proteomes" id="UP000242877">
    <property type="component" value="Unassembled WGS sequence"/>
</dbReference>
<gene>
    <name evidence="2" type="ORF">AAP_05880</name>
</gene>
<feature type="chain" id="PRO_5007893330" evidence="1">
    <location>
        <begin position="17"/>
        <end position="58"/>
    </location>
</feature>
<dbReference type="VEuPathDB" id="FungiDB:AAP_05880"/>
<organism evidence="2 3">
    <name type="scientific">Ascosphaera apis ARSEF 7405</name>
    <dbReference type="NCBI Taxonomy" id="392613"/>
    <lineage>
        <taxon>Eukaryota</taxon>
        <taxon>Fungi</taxon>
        <taxon>Dikarya</taxon>
        <taxon>Ascomycota</taxon>
        <taxon>Pezizomycotina</taxon>
        <taxon>Eurotiomycetes</taxon>
        <taxon>Eurotiomycetidae</taxon>
        <taxon>Onygenales</taxon>
        <taxon>Ascosphaeraceae</taxon>
        <taxon>Ascosphaera</taxon>
    </lineage>
</organism>
<name>A0A167V6T1_9EURO</name>
<evidence type="ECO:0000313" key="2">
    <source>
        <dbReference type="EMBL" id="KZZ87125.1"/>
    </source>
</evidence>